<keyword evidence="3" id="KW-1185">Reference proteome</keyword>
<dbReference type="EMBL" id="LFYR01000915">
    <property type="protein sequence ID" value="KMZ67267.1"/>
    <property type="molecule type" value="Genomic_DNA"/>
</dbReference>
<protein>
    <submittedName>
        <fullName evidence="2">Uncharacterized protein</fullName>
    </submittedName>
</protein>
<dbReference type="AlphaFoldDB" id="A0A0K9PGA6"/>
<dbReference type="PANTHER" id="PTHR35459">
    <property type="entry name" value="T1N6.14 PROTEIN"/>
    <property type="match status" value="1"/>
</dbReference>
<comment type="caution">
    <text evidence="2">The sequence shown here is derived from an EMBL/GenBank/DDBJ whole genome shotgun (WGS) entry which is preliminary data.</text>
</comment>
<feature type="region of interest" description="Disordered" evidence="1">
    <location>
        <begin position="1"/>
        <end position="35"/>
    </location>
</feature>
<evidence type="ECO:0000313" key="3">
    <source>
        <dbReference type="Proteomes" id="UP000036987"/>
    </source>
</evidence>
<dbReference type="PANTHER" id="PTHR35459:SF2">
    <property type="entry name" value="T1N6.14 PROTEIN"/>
    <property type="match status" value="1"/>
</dbReference>
<gene>
    <name evidence="2" type="ORF">ZOSMA_26G00140</name>
</gene>
<evidence type="ECO:0000256" key="1">
    <source>
        <dbReference type="SAM" id="MobiDB-lite"/>
    </source>
</evidence>
<accession>A0A0K9PGA6</accession>
<sequence length="198" mass="22651">MQTARTDDGVQQTQTKYAGEELHRNGSSKKRKLDDDSQSLKMVYFKLRTIVRDLRPHFIEVLQTPEYRNCKAVPHIQNQMKTMLELSRLLGVGAVSNEHQTTDPEILRKEEASAMKEEEKAPMKKEAEDKKVAKASAYLEDVKILYEEQHIKGSYIIGGSPLQKNFVVYRSSSDPVFYGVTKEDWMAKLLPNSASKRS</sequence>
<reference evidence="3" key="1">
    <citation type="journal article" date="2016" name="Nature">
        <title>The genome of the seagrass Zostera marina reveals angiosperm adaptation to the sea.</title>
        <authorList>
            <person name="Olsen J.L."/>
            <person name="Rouze P."/>
            <person name="Verhelst B."/>
            <person name="Lin Y.-C."/>
            <person name="Bayer T."/>
            <person name="Collen J."/>
            <person name="Dattolo E."/>
            <person name="De Paoli E."/>
            <person name="Dittami S."/>
            <person name="Maumus F."/>
            <person name="Michel G."/>
            <person name="Kersting A."/>
            <person name="Lauritano C."/>
            <person name="Lohaus R."/>
            <person name="Toepel M."/>
            <person name="Tonon T."/>
            <person name="Vanneste K."/>
            <person name="Amirebrahimi M."/>
            <person name="Brakel J."/>
            <person name="Bostroem C."/>
            <person name="Chovatia M."/>
            <person name="Grimwood J."/>
            <person name="Jenkins J.W."/>
            <person name="Jueterbock A."/>
            <person name="Mraz A."/>
            <person name="Stam W.T."/>
            <person name="Tice H."/>
            <person name="Bornberg-Bauer E."/>
            <person name="Green P.J."/>
            <person name="Pearson G.A."/>
            <person name="Procaccini G."/>
            <person name="Duarte C.M."/>
            <person name="Schmutz J."/>
            <person name="Reusch T.B.H."/>
            <person name="Van de Peer Y."/>
        </authorList>
    </citation>
    <scope>NUCLEOTIDE SEQUENCE [LARGE SCALE GENOMIC DNA]</scope>
    <source>
        <strain evidence="3">cv. Finnish</strain>
    </source>
</reference>
<name>A0A0K9PGA6_ZOSMR</name>
<evidence type="ECO:0000313" key="2">
    <source>
        <dbReference type="EMBL" id="KMZ67267.1"/>
    </source>
</evidence>
<dbReference type="Proteomes" id="UP000036987">
    <property type="component" value="Unassembled WGS sequence"/>
</dbReference>
<dbReference type="OrthoDB" id="672903at2759"/>
<proteinExistence type="predicted"/>
<organism evidence="2 3">
    <name type="scientific">Zostera marina</name>
    <name type="common">Eelgrass</name>
    <dbReference type="NCBI Taxonomy" id="29655"/>
    <lineage>
        <taxon>Eukaryota</taxon>
        <taxon>Viridiplantae</taxon>
        <taxon>Streptophyta</taxon>
        <taxon>Embryophyta</taxon>
        <taxon>Tracheophyta</taxon>
        <taxon>Spermatophyta</taxon>
        <taxon>Magnoliopsida</taxon>
        <taxon>Liliopsida</taxon>
        <taxon>Zosteraceae</taxon>
        <taxon>Zostera</taxon>
    </lineage>
</organism>
<dbReference type="OMA" id="NCKAANE"/>